<keyword evidence="2" id="KW-0472">Membrane</keyword>
<dbReference type="KEGG" id="psil:PMA3_22385"/>
<accession>A0A191YYC8</accession>
<dbReference type="Proteomes" id="UP000078354">
    <property type="component" value="Chromosome"/>
</dbReference>
<gene>
    <name evidence="3" type="ORF">PMA3_22385</name>
</gene>
<dbReference type="AlphaFoldDB" id="A0A191YYC8"/>
<dbReference type="EMBL" id="CP014870">
    <property type="protein sequence ID" value="ANJ57758.1"/>
    <property type="molecule type" value="Genomic_DNA"/>
</dbReference>
<feature type="transmembrane region" description="Helical" evidence="2">
    <location>
        <begin position="43"/>
        <end position="71"/>
    </location>
</feature>
<evidence type="ECO:0000313" key="3">
    <source>
        <dbReference type="EMBL" id="ANJ57758.1"/>
    </source>
</evidence>
<dbReference type="RefSeq" id="WP_064679236.1">
    <property type="nucleotide sequence ID" value="NZ_CP014870.1"/>
</dbReference>
<reference evidence="3 4" key="1">
    <citation type="journal article" date="2018" name="Syst. Appl. Microbiol.">
        <title>Pseudomonas silesiensis sp. nov. strain A3T isolated from a biological pesticide sewage treatment plant and analysis of the complete genome sequence.</title>
        <authorList>
            <person name="Kaminski M.A."/>
            <person name="Furmanczyk E.M."/>
            <person name="Sobczak A."/>
            <person name="Dziembowski A."/>
            <person name="Lipinski L."/>
        </authorList>
    </citation>
    <scope>NUCLEOTIDE SEQUENCE [LARGE SCALE GENOMIC DNA]</scope>
    <source>
        <strain evidence="3 4">A3</strain>
    </source>
</reference>
<feature type="region of interest" description="Disordered" evidence="1">
    <location>
        <begin position="74"/>
        <end position="114"/>
    </location>
</feature>
<keyword evidence="2" id="KW-1133">Transmembrane helix</keyword>
<proteinExistence type="predicted"/>
<keyword evidence="2" id="KW-0812">Transmembrane</keyword>
<keyword evidence="4" id="KW-1185">Reference proteome</keyword>
<evidence type="ECO:0000313" key="4">
    <source>
        <dbReference type="Proteomes" id="UP000078354"/>
    </source>
</evidence>
<evidence type="ECO:0000256" key="2">
    <source>
        <dbReference type="SAM" id="Phobius"/>
    </source>
</evidence>
<dbReference type="OrthoDB" id="6903795at2"/>
<organism evidence="3 4">
    <name type="scientific">Pseudomonas silesiensis</name>
    <dbReference type="NCBI Taxonomy" id="1853130"/>
    <lineage>
        <taxon>Bacteria</taxon>
        <taxon>Pseudomonadati</taxon>
        <taxon>Pseudomonadota</taxon>
        <taxon>Gammaproteobacteria</taxon>
        <taxon>Pseudomonadales</taxon>
        <taxon>Pseudomonadaceae</taxon>
        <taxon>Pseudomonas</taxon>
    </lineage>
</organism>
<dbReference type="STRING" id="1853130.PMA3_22385"/>
<name>A0A191YYC8_9PSED</name>
<feature type="compositionally biased region" description="Pro residues" evidence="1">
    <location>
        <begin position="94"/>
        <end position="103"/>
    </location>
</feature>
<evidence type="ECO:0000256" key="1">
    <source>
        <dbReference type="SAM" id="MobiDB-lite"/>
    </source>
</evidence>
<feature type="transmembrane region" description="Helical" evidence="2">
    <location>
        <begin position="7"/>
        <end position="31"/>
    </location>
</feature>
<protein>
    <submittedName>
        <fullName evidence="3">Uncharacterized protein</fullName>
    </submittedName>
</protein>
<sequence length="114" mass="12620">MNRWQRLWLVVKLLAAVAVCLYVAVLASRYMLESPDADQIHPLSILVVGLIFGFVTFVLLSVIGWIARLFLPFPDPVTPRAEVKSQTTPEEDAPPMPGSPPTLPADDPAQRKNQ</sequence>